<protein>
    <recommendedName>
        <fullName evidence="1">TNase-like domain-containing protein</fullName>
    </recommendedName>
</protein>
<dbReference type="SMART" id="SM00318">
    <property type="entry name" value="SNc"/>
    <property type="match status" value="1"/>
</dbReference>
<dbReference type="InterPro" id="IPR035437">
    <property type="entry name" value="SNase_OB-fold_sf"/>
</dbReference>
<name>A0A6C0B4Y8_9ZZZZ</name>
<dbReference type="InterPro" id="IPR016071">
    <property type="entry name" value="Staphylococal_nuclease_OB-fold"/>
</dbReference>
<reference evidence="2" key="1">
    <citation type="journal article" date="2020" name="Nature">
        <title>Giant virus diversity and host interactions through global metagenomics.</title>
        <authorList>
            <person name="Schulz F."/>
            <person name="Roux S."/>
            <person name="Paez-Espino D."/>
            <person name="Jungbluth S."/>
            <person name="Walsh D.A."/>
            <person name="Denef V.J."/>
            <person name="McMahon K.D."/>
            <person name="Konstantinidis K.T."/>
            <person name="Eloe-Fadrosh E.A."/>
            <person name="Kyrpides N.C."/>
            <person name="Woyke T."/>
        </authorList>
    </citation>
    <scope>NUCLEOTIDE SEQUENCE</scope>
    <source>
        <strain evidence="2">GVMAG-M-3300009422-16</strain>
    </source>
</reference>
<dbReference type="Pfam" id="PF00565">
    <property type="entry name" value="SNase"/>
    <property type="match status" value="1"/>
</dbReference>
<proteinExistence type="predicted"/>
<dbReference type="PROSITE" id="PS50830">
    <property type="entry name" value="TNASE_3"/>
    <property type="match status" value="1"/>
</dbReference>
<dbReference type="Gene3D" id="2.40.50.90">
    <property type="match status" value="1"/>
</dbReference>
<evidence type="ECO:0000259" key="1">
    <source>
        <dbReference type="PROSITE" id="PS50830"/>
    </source>
</evidence>
<dbReference type="AlphaFoldDB" id="A0A6C0B4Y8"/>
<organism evidence="2">
    <name type="scientific">viral metagenome</name>
    <dbReference type="NCBI Taxonomy" id="1070528"/>
    <lineage>
        <taxon>unclassified sequences</taxon>
        <taxon>metagenomes</taxon>
        <taxon>organismal metagenomes</taxon>
    </lineage>
</organism>
<feature type="domain" description="TNase-like" evidence="1">
    <location>
        <begin position="4"/>
        <end position="111"/>
    </location>
</feature>
<dbReference type="SUPFAM" id="SSF50199">
    <property type="entry name" value="Staphylococcal nuclease"/>
    <property type="match status" value="1"/>
</dbReference>
<accession>A0A6C0B4Y8</accession>
<evidence type="ECO:0000313" key="2">
    <source>
        <dbReference type="EMBL" id="QHS86874.1"/>
    </source>
</evidence>
<dbReference type="EMBL" id="MN739064">
    <property type="protein sequence ID" value="QHS86874.1"/>
    <property type="molecule type" value="Genomic_DNA"/>
</dbReference>
<sequence>MENYIYKATIESIYDGDTITCTVDCGFGVKLTKQKIRLFGINCPEMRGENKIKGKEARDALRNKLADKKINLKTIKDKKGKYGRYLGIIYLGEENINDWIVENGYGVKANY</sequence>